<dbReference type="PROSITE" id="PS51257">
    <property type="entry name" value="PROKAR_LIPOPROTEIN"/>
    <property type="match status" value="1"/>
</dbReference>
<sequence>MKTILTLVMLGVVMVACENSKATYQPKMARQPESIASKPTATQHGPINVLRSRYDLAVARSGF</sequence>
<organism evidence="1 2">
    <name type="scientific">Chitinophaga horti</name>
    <dbReference type="NCBI Taxonomy" id="2920382"/>
    <lineage>
        <taxon>Bacteria</taxon>
        <taxon>Pseudomonadati</taxon>
        <taxon>Bacteroidota</taxon>
        <taxon>Chitinophagia</taxon>
        <taxon>Chitinophagales</taxon>
        <taxon>Chitinophagaceae</taxon>
        <taxon>Chitinophaga</taxon>
    </lineage>
</organism>
<evidence type="ECO:0000313" key="1">
    <source>
        <dbReference type="EMBL" id="UYQ93497.1"/>
    </source>
</evidence>
<name>A0ABY6J5I2_9BACT</name>
<proteinExistence type="predicted"/>
<dbReference type="Proteomes" id="UP001162741">
    <property type="component" value="Chromosome"/>
</dbReference>
<reference evidence="1" key="1">
    <citation type="submission" date="2022-10" db="EMBL/GenBank/DDBJ databases">
        <title>Chitinophaga sp. nov., isolated from soil.</title>
        <authorList>
            <person name="Jeon C.O."/>
        </authorList>
    </citation>
    <scope>NUCLEOTIDE SEQUENCE</scope>
    <source>
        <strain evidence="1">R8</strain>
    </source>
</reference>
<keyword evidence="2" id="KW-1185">Reference proteome</keyword>
<accession>A0ABY6J5I2</accession>
<dbReference type="RefSeq" id="WP_264281567.1">
    <property type="nucleotide sequence ID" value="NZ_CP107006.1"/>
</dbReference>
<evidence type="ECO:0000313" key="2">
    <source>
        <dbReference type="Proteomes" id="UP001162741"/>
    </source>
</evidence>
<protein>
    <submittedName>
        <fullName evidence="1">Uncharacterized protein</fullName>
    </submittedName>
</protein>
<dbReference type="EMBL" id="CP107006">
    <property type="protein sequence ID" value="UYQ93497.1"/>
    <property type="molecule type" value="Genomic_DNA"/>
</dbReference>
<gene>
    <name evidence="1" type="ORF">MKQ68_00085</name>
</gene>